<sequence>EQLLKDYITQHLYASQKEIEHKIKLVTYDYQIEAIKQEFNRQNSPICRR</sequence>
<reference evidence="1" key="1">
    <citation type="submission" date="2021-02" db="EMBL/GenBank/DDBJ databases">
        <authorList>
            <person name="Nowell W R."/>
        </authorList>
    </citation>
    <scope>NUCLEOTIDE SEQUENCE</scope>
</reference>
<protein>
    <submittedName>
        <fullName evidence="1">Uncharacterized protein</fullName>
    </submittedName>
</protein>
<feature type="non-terminal residue" evidence="1">
    <location>
        <position position="1"/>
    </location>
</feature>
<organism evidence="1 2">
    <name type="scientific">Rotaria sordida</name>
    <dbReference type="NCBI Taxonomy" id="392033"/>
    <lineage>
        <taxon>Eukaryota</taxon>
        <taxon>Metazoa</taxon>
        <taxon>Spiralia</taxon>
        <taxon>Gnathifera</taxon>
        <taxon>Rotifera</taxon>
        <taxon>Eurotatoria</taxon>
        <taxon>Bdelloidea</taxon>
        <taxon>Philodinida</taxon>
        <taxon>Philodinidae</taxon>
        <taxon>Rotaria</taxon>
    </lineage>
</organism>
<proteinExistence type="predicted"/>
<accession>A0A815Z5V1</accession>
<dbReference type="AlphaFoldDB" id="A0A815Z5V1"/>
<gene>
    <name evidence="1" type="ORF">SEV965_LOCUS39831</name>
</gene>
<evidence type="ECO:0000313" key="1">
    <source>
        <dbReference type="EMBL" id="CAF1579037.1"/>
    </source>
</evidence>
<dbReference type="Proteomes" id="UP000663889">
    <property type="component" value="Unassembled WGS sequence"/>
</dbReference>
<comment type="caution">
    <text evidence="1">The sequence shown here is derived from an EMBL/GenBank/DDBJ whole genome shotgun (WGS) entry which is preliminary data.</text>
</comment>
<evidence type="ECO:0000313" key="2">
    <source>
        <dbReference type="Proteomes" id="UP000663889"/>
    </source>
</evidence>
<name>A0A815Z5V1_9BILA</name>
<dbReference type="EMBL" id="CAJNOU010018018">
    <property type="protein sequence ID" value="CAF1579037.1"/>
    <property type="molecule type" value="Genomic_DNA"/>
</dbReference>